<feature type="compositionally biased region" description="Polar residues" evidence="1">
    <location>
        <begin position="84"/>
        <end position="93"/>
    </location>
</feature>
<name>A0AAW2ZKW9_9EUKA</name>
<dbReference type="AlphaFoldDB" id="A0AAW2ZKW9"/>
<dbReference type="Proteomes" id="UP001431209">
    <property type="component" value="Unassembled WGS sequence"/>
</dbReference>
<comment type="caution">
    <text evidence="2">The sequence shown here is derived from an EMBL/GenBank/DDBJ whole genome shotgun (WGS) entry which is preliminary data.</text>
</comment>
<protein>
    <submittedName>
        <fullName evidence="2">Uncharacterized protein</fullName>
    </submittedName>
</protein>
<accession>A0AAW2ZKW9</accession>
<reference evidence="2 3" key="1">
    <citation type="submission" date="2024-03" db="EMBL/GenBank/DDBJ databases">
        <title>The Acrasis kona genome and developmental transcriptomes reveal deep origins of eukaryotic multicellular pathways.</title>
        <authorList>
            <person name="Sheikh S."/>
            <person name="Fu C.-J."/>
            <person name="Brown M.W."/>
            <person name="Baldauf S.L."/>
        </authorList>
    </citation>
    <scope>NUCLEOTIDE SEQUENCE [LARGE SCALE GENOMIC DNA]</scope>
    <source>
        <strain evidence="2 3">ATCC MYA-3509</strain>
    </source>
</reference>
<feature type="region of interest" description="Disordered" evidence="1">
    <location>
        <begin position="1"/>
        <end position="97"/>
    </location>
</feature>
<evidence type="ECO:0000313" key="3">
    <source>
        <dbReference type="Proteomes" id="UP001431209"/>
    </source>
</evidence>
<evidence type="ECO:0000256" key="1">
    <source>
        <dbReference type="SAM" id="MobiDB-lite"/>
    </source>
</evidence>
<keyword evidence="3" id="KW-1185">Reference proteome</keyword>
<gene>
    <name evidence="2" type="ORF">AKO1_009224</name>
</gene>
<evidence type="ECO:0000313" key="2">
    <source>
        <dbReference type="EMBL" id="KAL0489366.1"/>
    </source>
</evidence>
<sequence>MRIKENKKEEYNHHVDRYPCTWQYDSDIDEPLSTPLSVKSEGGVHLSEPVLESSTTPRKRLRSKRDQEQSQSAPKKRSIHFSPSAKSESQTSDDSIKVKVENPDQAVIVNETLTRRISKHRNFVSSVPWEDGKNLVQQILDKKEADIVPPNSDYHLEIANILSNLFTKEQVATTKFSSKIKRSDISEFLKGCGFEYDKETFRPPAVLSDEERKKWKALTLKFLKLSELTSDERISKICSELSRISHGLIVEMFKKSQVFCEKEFKGFIPDVPSVAFVDNVHKVVYLGSCRVDDIHYLVIECYFCDTPVLINSTRIEYPYAYKEAFGDYGNMLIWDSGELTLEACGEKNEEKNVDEAHNHPFLYKLVRILHLLIKQYGVALENELMGALTRCCNEISTIALCDIPKPYNHLTEQEKAVLNNMSFIFKSLAHVNVPLHFLSIIGCLVIGRQDEHTDFVRNFLKKTYETKEDKDKKEIISNKLLSKSLQVKDQSTLDASVNHLIMSNTNDLDLVGDNDDSYFYKIDRTSSKKCIINKENHKPILKRQ</sequence>
<organism evidence="2 3">
    <name type="scientific">Acrasis kona</name>
    <dbReference type="NCBI Taxonomy" id="1008807"/>
    <lineage>
        <taxon>Eukaryota</taxon>
        <taxon>Discoba</taxon>
        <taxon>Heterolobosea</taxon>
        <taxon>Tetramitia</taxon>
        <taxon>Eutetramitia</taxon>
        <taxon>Acrasidae</taxon>
        <taxon>Acrasis</taxon>
    </lineage>
</organism>
<feature type="compositionally biased region" description="Basic and acidic residues" evidence="1">
    <location>
        <begin position="1"/>
        <end position="17"/>
    </location>
</feature>
<dbReference type="EMBL" id="JAOPGA020001549">
    <property type="protein sequence ID" value="KAL0489366.1"/>
    <property type="molecule type" value="Genomic_DNA"/>
</dbReference>
<proteinExistence type="predicted"/>